<keyword evidence="3" id="KW-1185">Reference proteome</keyword>
<gene>
    <name evidence="2" type="ORF">VNI00_016872</name>
</gene>
<feature type="compositionally biased region" description="Pro residues" evidence="1">
    <location>
        <begin position="392"/>
        <end position="402"/>
    </location>
</feature>
<reference evidence="2 3" key="1">
    <citation type="submission" date="2024-01" db="EMBL/GenBank/DDBJ databases">
        <title>A draft genome for a cacao thread blight-causing isolate of Paramarasmius palmivorus.</title>
        <authorList>
            <person name="Baruah I.K."/>
            <person name="Bukari Y."/>
            <person name="Amoako-Attah I."/>
            <person name="Meinhardt L.W."/>
            <person name="Bailey B.A."/>
            <person name="Cohen S.P."/>
        </authorList>
    </citation>
    <scope>NUCLEOTIDE SEQUENCE [LARGE SCALE GENOMIC DNA]</scope>
    <source>
        <strain evidence="2 3">GH-12</strain>
    </source>
</reference>
<name>A0AAW0BC78_9AGAR</name>
<evidence type="ECO:0000256" key="1">
    <source>
        <dbReference type="SAM" id="MobiDB-lite"/>
    </source>
</evidence>
<evidence type="ECO:0000313" key="3">
    <source>
        <dbReference type="Proteomes" id="UP001383192"/>
    </source>
</evidence>
<dbReference type="Proteomes" id="UP001383192">
    <property type="component" value="Unassembled WGS sequence"/>
</dbReference>
<evidence type="ECO:0000313" key="2">
    <source>
        <dbReference type="EMBL" id="KAK7022885.1"/>
    </source>
</evidence>
<dbReference type="EMBL" id="JAYKXP010000144">
    <property type="protein sequence ID" value="KAK7022885.1"/>
    <property type="molecule type" value="Genomic_DNA"/>
</dbReference>
<feature type="region of interest" description="Disordered" evidence="1">
    <location>
        <begin position="126"/>
        <end position="181"/>
    </location>
</feature>
<organism evidence="2 3">
    <name type="scientific">Paramarasmius palmivorus</name>
    <dbReference type="NCBI Taxonomy" id="297713"/>
    <lineage>
        <taxon>Eukaryota</taxon>
        <taxon>Fungi</taxon>
        <taxon>Dikarya</taxon>
        <taxon>Basidiomycota</taxon>
        <taxon>Agaricomycotina</taxon>
        <taxon>Agaricomycetes</taxon>
        <taxon>Agaricomycetidae</taxon>
        <taxon>Agaricales</taxon>
        <taxon>Marasmiineae</taxon>
        <taxon>Marasmiaceae</taxon>
        <taxon>Paramarasmius</taxon>
    </lineage>
</organism>
<feature type="compositionally biased region" description="Low complexity" evidence="1">
    <location>
        <begin position="132"/>
        <end position="177"/>
    </location>
</feature>
<accession>A0AAW0BC78</accession>
<dbReference type="AlphaFoldDB" id="A0AAW0BC78"/>
<protein>
    <submittedName>
        <fullName evidence="2">Uncharacterized protein</fullName>
    </submittedName>
</protein>
<sequence length="513" mass="56219">MQALSKRSAGVPCPGPCVSGKRNVSCKHPDGPLCLHCCTSAGGCAFKPHTAPVAPPSATSKAPDMEYPRLRLPTPQFSPPPLLPSVVQTMSDMNRDVGIFLAGVDQVHDELEDLQRVIAEQKKILAETSSRSPSPVLSTIPSTSSSPSSFFSSLSEASSSTSLSSTPMSSSSSSSSGTRKKNITTQMNEDWVHQATQARVASSSSGNKGRRYIPGIKFEARVFNVVGYYADNVSPRVYSLQDPPKWPYYSILDPMEDGSSSVLRQLLHLSFVFSDSDIETTSISSLEFYNVKIRMWTTVSASFKHHITTNDTLFFRLPGVKDCLDLDDYLSRINPVQASTSSPHLRNNISGERKAVRESLRMLKEVIVIDDNDERPSKRLRRSSPSSSPSPQMSPLPSPVLPELPLTPSIPSTLLPSPQVLSSELPDSSDLGNAWPGRIHCSDIASGFQMMAADQSAHLQTRFQNAFPGFRYVQGTYFHHLKKWQSLTERQRAAGIALGRTDGGVWKVYRKTL</sequence>
<comment type="caution">
    <text evidence="2">The sequence shown here is derived from an EMBL/GenBank/DDBJ whole genome shotgun (WGS) entry which is preliminary data.</text>
</comment>
<feature type="region of interest" description="Disordered" evidence="1">
    <location>
        <begin position="374"/>
        <end position="409"/>
    </location>
</feature>
<proteinExistence type="predicted"/>